<evidence type="ECO:0000313" key="2">
    <source>
        <dbReference type="EMBL" id="GBM73148.1"/>
    </source>
</evidence>
<dbReference type="EMBL" id="BGPR01261619">
    <property type="protein sequence ID" value="GBM73189.1"/>
    <property type="molecule type" value="Genomic_DNA"/>
</dbReference>
<reference evidence="3 6" key="1">
    <citation type="journal article" date="2019" name="Sci. Rep.">
        <title>Orb-weaving spider Araneus ventricosus genome elucidates the spidroin gene catalogue.</title>
        <authorList>
            <person name="Kono N."/>
            <person name="Nakamura H."/>
            <person name="Ohtoshi R."/>
            <person name="Moran D.A.P."/>
            <person name="Shinohara A."/>
            <person name="Yoshida Y."/>
            <person name="Fujiwara M."/>
            <person name="Mori M."/>
            <person name="Tomita M."/>
            <person name="Arakawa K."/>
        </authorList>
    </citation>
    <scope>NUCLEOTIDE SEQUENCE [LARGE SCALE GENOMIC DNA]</scope>
</reference>
<organism evidence="3 6">
    <name type="scientific">Araneus ventricosus</name>
    <name type="common">Orbweaver spider</name>
    <name type="synonym">Epeira ventricosa</name>
    <dbReference type="NCBI Taxonomy" id="182803"/>
    <lineage>
        <taxon>Eukaryota</taxon>
        <taxon>Metazoa</taxon>
        <taxon>Ecdysozoa</taxon>
        <taxon>Arthropoda</taxon>
        <taxon>Chelicerata</taxon>
        <taxon>Arachnida</taxon>
        <taxon>Araneae</taxon>
        <taxon>Araneomorphae</taxon>
        <taxon>Entelegynae</taxon>
        <taxon>Araneoidea</taxon>
        <taxon>Araneidae</taxon>
        <taxon>Araneus</taxon>
    </lineage>
</organism>
<comment type="caution">
    <text evidence="3">The sequence shown here is derived from an EMBL/GenBank/DDBJ whole genome shotgun (WGS) entry which is preliminary data.</text>
</comment>
<evidence type="ECO:0000313" key="4">
    <source>
        <dbReference type="EMBL" id="GBM73243.1"/>
    </source>
</evidence>
<accession>A0A4Y2I7E6</accession>
<evidence type="ECO:0000256" key="1">
    <source>
        <dbReference type="SAM" id="MobiDB-lite"/>
    </source>
</evidence>
<dbReference type="EMBL" id="BGPR01261608">
    <property type="protein sequence ID" value="GBM73148.1"/>
    <property type="molecule type" value="Genomic_DNA"/>
</dbReference>
<keyword evidence="6" id="KW-1185">Reference proteome</keyword>
<dbReference type="Proteomes" id="UP000499080">
    <property type="component" value="Unassembled WGS sequence"/>
</dbReference>
<dbReference type="AlphaFoldDB" id="A0A4Y2I7E6"/>
<gene>
    <name evidence="4" type="ORF">AVEN_117042_1</name>
    <name evidence="5" type="ORF">AVEN_168300_1</name>
    <name evidence="2" type="ORF">AVEN_33544_1</name>
    <name evidence="3" type="ORF">AVEN_68651_1</name>
</gene>
<evidence type="ECO:0000313" key="5">
    <source>
        <dbReference type="EMBL" id="GBM73292.1"/>
    </source>
</evidence>
<evidence type="ECO:0000313" key="6">
    <source>
        <dbReference type="Proteomes" id="UP000499080"/>
    </source>
</evidence>
<name>A0A4Y2I7E6_ARAVE</name>
<dbReference type="EMBL" id="BGPR01261657">
    <property type="protein sequence ID" value="GBM73292.1"/>
    <property type="molecule type" value="Genomic_DNA"/>
</dbReference>
<dbReference type="EMBL" id="BGPR01261641">
    <property type="protein sequence ID" value="GBM73243.1"/>
    <property type="molecule type" value="Genomic_DNA"/>
</dbReference>
<proteinExistence type="predicted"/>
<evidence type="ECO:0000313" key="3">
    <source>
        <dbReference type="EMBL" id="GBM73189.1"/>
    </source>
</evidence>
<protein>
    <submittedName>
        <fullName evidence="3">Uncharacterized protein</fullName>
    </submittedName>
</protein>
<sequence length="99" mass="11417">MMKSEPELASPLHISAPHQPEDTFERKAEKWTKIAYGRRCAVINSRVIKLKVTAKFIAACCKTDLQRIGFNGQRPTRDLLTSLQNRQYSYCGLKWAFEE</sequence>
<feature type="region of interest" description="Disordered" evidence="1">
    <location>
        <begin position="1"/>
        <end position="23"/>
    </location>
</feature>